<evidence type="ECO:0000313" key="3">
    <source>
        <dbReference type="Proteomes" id="UP000094056"/>
    </source>
</evidence>
<gene>
    <name evidence="2" type="ORF">SCARUB_03591</name>
</gene>
<sequence>MPSQNIINDPWFIATVSFIATVCAVPLFKFSIDRIRSLNGIFSGQYIGFTIGQTYGQILIEEIMCKNIGKKILGTITGVTVLQFNEDTNQFEEIGENKGKYYFAGFVDERLFVISYNTKTPRVHSAGTIALKGDNSGSIFSGKWAGLVYQSVVDAPYSWVRLSKPISVRKNRDLFIATALKYLKSSYYKEPASQFLEVSPYGKEEIFQIRKDIYPSITWGNKQ</sequence>
<dbReference type="Proteomes" id="UP000094056">
    <property type="component" value="Unassembled WGS sequence"/>
</dbReference>
<organism evidence="2 3">
    <name type="scientific">Candidatus Scalindua rubra</name>
    <dbReference type="NCBI Taxonomy" id="1872076"/>
    <lineage>
        <taxon>Bacteria</taxon>
        <taxon>Pseudomonadati</taxon>
        <taxon>Planctomycetota</taxon>
        <taxon>Candidatus Brocadiia</taxon>
        <taxon>Candidatus Brocadiales</taxon>
        <taxon>Candidatus Scalinduaceae</taxon>
        <taxon>Candidatus Scalindua</taxon>
    </lineage>
</organism>
<protein>
    <submittedName>
        <fullName evidence="2">Uncharacterized protein</fullName>
    </submittedName>
</protein>
<evidence type="ECO:0000313" key="2">
    <source>
        <dbReference type="EMBL" id="ODS31298.1"/>
    </source>
</evidence>
<comment type="caution">
    <text evidence="2">The sequence shown here is derived from an EMBL/GenBank/DDBJ whole genome shotgun (WGS) entry which is preliminary data.</text>
</comment>
<evidence type="ECO:0000256" key="1">
    <source>
        <dbReference type="SAM" id="Phobius"/>
    </source>
</evidence>
<keyword evidence="1" id="KW-1133">Transmembrane helix</keyword>
<proteinExistence type="predicted"/>
<accession>A0A1E3X6P3</accession>
<keyword evidence="1" id="KW-0812">Transmembrane</keyword>
<reference evidence="2 3" key="1">
    <citation type="submission" date="2016-07" db="EMBL/GenBank/DDBJ databases">
        <title>Draft genome of Scalindua rubra, obtained from a brine-seawater interface in the Red Sea, sheds light on salt adaptation in anammox bacteria.</title>
        <authorList>
            <person name="Speth D.R."/>
            <person name="Lagkouvardos I."/>
            <person name="Wang Y."/>
            <person name="Qian P.-Y."/>
            <person name="Dutilh B.E."/>
            <person name="Jetten M.S."/>
        </authorList>
    </citation>
    <scope>NUCLEOTIDE SEQUENCE [LARGE SCALE GENOMIC DNA]</scope>
    <source>
        <strain evidence="2">BSI-1</strain>
    </source>
</reference>
<keyword evidence="1" id="KW-0472">Membrane</keyword>
<dbReference type="EMBL" id="MAYW01000128">
    <property type="protein sequence ID" value="ODS31298.1"/>
    <property type="molecule type" value="Genomic_DNA"/>
</dbReference>
<name>A0A1E3X6P3_9BACT</name>
<feature type="transmembrane region" description="Helical" evidence="1">
    <location>
        <begin position="12"/>
        <end position="32"/>
    </location>
</feature>
<dbReference type="AlphaFoldDB" id="A0A1E3X6P3"/>